<feature type="transmembrane region" description="Helical" evidence="1">
    <location>
        <begin position="43"/>
        <end position="67"/>
    </location>
</feature>
<gene>
    <name evidence="2" type="ORF">WAB15_33170</name>
</gene>
<dbReference type="Proteomes" id="UP001626628">
    <property type="component" value="Chromosome"/>
</dbReference>
<sequence length="335" mass="34528">MSSRRLTLLGRTAVLACTPYLALKLLWLLGFDVGVGDPHRIGRAVWVAANAFTFLLDAIAAVVAHTLTRPAGLRAPAWLLLLPLWMASGLLVPLMTGVVGGSLAGLITGGRNPMGSDDFIAPWVFGVVYGGFLVEGVTLLGAFAVYAHQRWGGLLRSPLGDLADTGTRTVQRIFLAPAAVLLAALGCLNVLWGTGSTLGMDAAEAAAGTVISSASNWSQGLLSLLAAAGLLLLVFPRLMPGLRVRWPLAAAWTGGGAAFACGGCMWLVQAVTDGLSPGAPAVSGGLPGLVGALELCAGLTVLCAGAFTLGELTTDMRGNAQRRMIVERPATRTYT</sequence>
<feature type="transmembrane region" description="Helical" evidence="1">
    <location>
        <begin position="248"/>
        <end position="268"/>
    </location>
</feature>
<evidence type="ECO:0000313" key="2">
    <source>
        <dbReference type="EMBL" id="WXK80474.1"/>
    </source>
</evidence>
<keyword evidence="3" id="KW-1185">Reference proteome</keyword>
<reference evidence="2 3" key="1">
    <citation type="submission" date="2024-03" db="EMBL/GenBank/DDBJ databases">
        <title>The complete genome of Streptomyces sirii sp.nov.</title>
        <authorList>
            <person name="Zakalyukina Y.V."/>
            <person name="Belik A.R."/>
            <person name="Biryukov M.V."/>
            <person name="Baturina O.A."/>
            <person name="Kabilov M.R."/>
        </authorList>
    </citation>
    <scope>NUCLEOTIDE SEQUENCE [LARGE SCALE GENOMIC DNA]</scope>
    <source>
        <strain evidence="2 3">BP-8</strain>
    </source>
</reference>
<dbReference type="EMBL" id="CP147982">
    <property type="protein sequence ID" value="WXK80474.1"/>
    <property type="molecule type" value="Genomic_DNA"/>
</dbReference>
<organism evidence="2 3">
    <name type="scientific">Streptomyces sirii</name>
    <dbReference type="NCBI Taxonomy" id="3127701"/>
    <lineage>
        <taxon>Bacteria</taxon>
        <taxon>Bacillati</taxon>
        <taxon>Actinomycetota</taxon>
        <taxon>Actinomycetes</taxon>
        <taxon>Kitasatosporales</taxon>
        <taxon>Streptomycetaceae</taxon>
        <taxon>Streptomyces</taxon>
    </lineage>
</organism>
<feature type="transmembrane region" description="Helical" evidence="1">
    <location>
        <begin position="217"/>
        <end position="236"/>
    </location>
</feature>
<feature type="transmembrane region" description="Helical" evidence="1">
    <location>
        <begin position="173"/>
        <end position="192"/>
    </location>
</feature>
<feature type="transmembrane region" description="Helical" evidence="1">
    <location>
        <begin position="288"/>
        <end position="309"/>
    </location>
</feature>
<proteinExistence type="predicted"/>
<feature type="transmembrane region" description="Helical" evidence="1">
    <location>
        <begin position="12"/>
        <end position="31"/>
    </location>
</feature>
<evidence type="ECO:0000313" key="3">
    <source>
        <dbReference type="Proteomes" id="UP001626628"/>
    </source>
</evidence>
<feature type="transmembrane region" description="Helical" evidence="1">
    <location>
        <begin position="119"/>
        <end position="147"/>
    </location>
</feature>
<accession>A0ABZ2QV92</accession>
<evidence type="ECO:0000256" key="1">
    <source>
        <dbReference type="SAM" id="Phobius"/>
    </source>
</evidence>
<keyword evidence="1" id="KW-1133">Transmembrane helix</keyword>
<protein>
    <submittedName>
        <fullName evidence="2">Uncharacterized protein</fullName>
    </submittedName>
</protein>
<keyword evidence="1" id="KW-0472">Membrane</keyword>
<keyword evidence="1" id="KW-0812">Transmembrane</keyword>
<feature type="transmembrane region" description="Helical" evidence="1">
    <location>
        <begin position="79"/>
        <end position="107"/>
    </location>
</feature>
<dbReference type="RefSeq" id="WP_407288505.1">
    <property type="nucleotide sequence ID" value="NZ_CP147982.1"/>
</dbReference>
<name>A0ABZ2QV92_9ACTN</name>